<dbReference type="SMART" id="SM00028">
    <property type="entry name" value="TPR"/>
    <property type="match status" value="2"/>
</dbReference>
<reference evidence="2 3" key="1">
    <citation type="submission" date="2022-12" db="EMBL/GenBank/DDBJ databases">
        <title>Metagenome assembled genome from gulf of manar.</title>
        <authorList>
            <person name="Kohli P."/>
            <person name="Pk S."/>
            <person name="Venkata Ramana C."/>
            <person name="Sasikala C."/>
        </authorList>
    </citation>
    <scope>NUCLEOTIDE SEQUENCE [LARGE SCALE GENOMIC DNA]</scope>
    <source>
        <strain evidence="2">JB008</strain>
    </source>
</reference>
<protein>
    <submittedName>
        <fullName evidence="2">Tetratricopeptide repeat protein</fullName>
    </submittedName>
</protein>
<comment type="caution">
    <text evidence="2">The sequence shown here is derived from an EMBL/GenBank/DDBJ whole genome shotgun (WGS) entry which is preliminary data.</text>
</comment>
<dbReference type="EMBL" id="JAQQAL010000051">
    <property type="protein sequence ID" value="MDC7228561.1"/>
    <property type="molecule type" value="Genomic_DNA"/>
</dbReference>
<evidence type="ECO:0000313" key="2">
    <source>
        <dbReference type="EMBL" id="MDC7228561.1"/>
    </source>
</evidence>
<proteinExistence type="predicted"/>
<feature type="region of interest" description="Disordered" evidence="1">
    <location>
        <begin position="216"/>
        <end position="239"/>
    </location>
</feature>
<dbReference type="SUPFAM" id="SSF48452">
    <property type="entry name" value="TPR-like"/>
    <property type="match status" value="1"/>
</dbReference>
<sequence>MKRILLMMVIFSALLFSSCDSEKKSWLDSLTAAEEKEFSSGAIPEERIANLKKGISYYEKDAARTVKASKQIGIYYRMLALEYMSLEMYNEALKSIEAAVDYFPTSPMLFYYGAVCSAQMTQAVFDEVRADSYLDTAEQYYLRALQIDPGYTEALYGLSVLYIFELNRPLDAEPLLERLLSGGSANFNAMFLLARVKILRGETDAAEELYSTIEEKAPDDETKQKAKDNRMRLVGGYNG</sequence>
<accession>A0AAJ1ILX4</accession>
<dbReference type="Proteomes" id="UP001221217">
    <property type="component" value="Unassembled WGS sequence"/>
</dbReference>
<dbReference type="AlphaFoldDB" id="A0AAJ1ILX4"/>
<dbReference type="InterPro" id="IPR019734">
    <property type="entry name" value="TPR_rpt"/>
</dbReference>
<dbReference type="InterPro" id="IPR011990">
    <property type="entry name" value="TPR-like_helical_dom_sf"/>
</dbReference>
<dbReference type="PROSITE" id="PS51257">
    <property type="entry name" value="PROKAR_LIPOPROTEIN"/>
    <property type="match status" value="1"/>
</dbReference>
<dbReference type="Gene3D" id="1.25.40.10">
    <property type="entry name" value="Tetratricopeptide repeat domain"/>
    <property type="match status" value="1"/>
</dbReference>
<name>A0AAJ1ILX4_9SPIO</name>
<dbReference type="Pfam" id="PF13181">
    <property type="entry name" value="TPR_8"/>
    <property type="match status" value="1"/>
</dbReference>
<evidence type="ECO:0000256" key="1">
    <source>
        <dbReference type="SAM" id="MobiDB-lite"/>
    </source>
</evidence>
<evidence type="ECO:0000313" key="3">
    <source>
        <dbReference type="Proteomes" id="UP001221217"/>
    </source>
</evidence>
<organism evidence="2 3">
    <name type="scientific">Candidatus Thalassospirochaeta sargassi</name>
    <dbReference type="NCBI Taxonomy" id="3119039"/>
    <lineage>
        <taxon>Bacteria</taxon>
        <taxon>Pseudomonadati</taxon>
        <taxon>Spirochaetota</taxon>
        <taxon>Spirochaetia</taxon>
        <taxon>Spirochaetales</taxon>
        <taxon>Spirochaetaceae</taxon>
        <taxon>Candidatus Thalassospirochaeta</taxon>
    </lineage>
</organism>
<gene>
    <name evidence="2" type="ORF">PQJ61_17500</name>
</gene>
<dbReference type="Pfam" id="PF14559">
    <property type="entry name" value="TPR_19"/>
    <property type="match status" value="1"/>
</dbReference>
<feature type="compositionally biased region" description="Basic and acidic residues" evidence="1">
    <location>
        <begin position="216"/>
        <end position="231"/>
    </location>
</feature>